<dbReference type="EMBL" id="GBXM01041316">
    <property type="protein sequence ID" value="JAH67261.1"/>
    <property type="molecule type" value="Transcribed_RNA"/>
</dbReference>
<protein>
    <submittedName>
        <fullName evidence="1">Uncharacterized protein</fullName>
    </submittedName>
</protein>
<sequence length="43" mass="5031">MWEYAIITYKVTYFRFANVVIQKQKNGMCIVILTTPHTVVPVN</sequence>
<dbReference type="AlphaFoldDB" id="A0A0E9UND6"/>
<accession>A0A0E9UND6</accession>
<reference evidence="1" key="1">
    <citation type="submission" date="2014-11" db="EMBL/GenBank/DDBJ databases">
        <authorList>
            <person name="Amaro Gonzalez C."/>
        </authorList>
    </citation>
    <scope>NUCLEOTIDE SEQUENCE</scope>
</reference>
<proteinExistence type="predicted"/>
<reference evidence="1" key="2">
    <citation type="journal article" date="2015" name="Fish Shellfish Immunol.">
        <title>Early steps in the European eel (Anguilla anguilla)-Vibrio vulnificus interaction in the gills: Role of the RtxA13 toxin.</title>
        <authorList>
            <person name="Callol A."/>
            <person name="Pajuelo D."/>
            <person name="Ebbesson L."/>
            <person name="Teles M."/>
            <person name="MacKenzie S."/>
            <person name="Amaro C."/>
        </authorList>
    </citation>
    <scope>NUCLEOTIDE SEQUENCE</scope>
</reference>
<name>A0A0E9UND6_ANGAN</name>
<organism evidence="1">
    <name type="scientific">Anguilla anguilla</name>
    <name type="common">European freshwater eel</name>
    <name type="synonym">Muraena anguilla</name>
    <dbReference type="NCBI Taxonomy" id="7936"/>
    <lineage>
        <taxon>Eukaryota</taxon>
        <taxon>Metazoa</taxon>
        <taxon>Chordata</taxon>
        <taxon>Craniata</taxon>
        <taxon>Vertebrata</taxon>
        <taxon>Euteleostomi</taxon>
        <taxon>Actinopterygii</taxon>
        <taxon>Neopterygii</taxon>
        <taxon>Teleostei</taxon>
        <taxon>Anguilliformes</taxon>
        <taxon>Anguillidae</taxon>
        <taxon>Anguilla</taxon>
    </lineage>
</organism>
<evidence type="ECO:0000313" key="1">
    <source>
        <dbReference type="EMBL" id="JAH67261.1"/>
    </source>
</evidence>